<dbReference type="EMBL" id="BPLQ01004880">
    <property type="protein sequence ID" value="GIY11202.1"/>
    <property type="molecule type" value="Genomic_DNA"/>
</dbReference>
<keyword evidence="2" id="KW-1185">Reference proteome</keyword>
<dbReference type="AlphaFoldDB" id="A0AAV4QSX0"/>
<protein>
    <submittedName>
        <fullName evidence="1">Uncharacterized protein</fullName>
    </submittedName>
</protein>
<name>A0AAV4QSX0_9ARAC</name>
<proteinExistence type="predicted"/>
<gene>
    <name evidence="1" type="ORF">CDAR_52841</name>
</gene>
<dbReference type="Proteomes" id="UP001054837">
    <property type="component" value="Unassembled WGS sequence"/>
</dbReference>
<comment type="caution">
    <text evidence="1">The sequence shown here is derived from an EMBL/GenBank/DDBJ whole genome shotgun (WGS) entry which is preliminary data.</text>
</comment>
<sequence length="134" mass="15147">MMEVEWKTVGNAHFASELSLINRKQISSTEFVQTVSVFAGNANTTEGPRHERKIAVEDNTRFTCGVHNPCGWSVYSSERTELYFTVSPCDCRTGMVCRRYRDNINIAAYEYRCMNLDVLADQQVSSTDSSPSTE</sequence>
<accession>A0AAV4QSX0</accession>
<reference evidence="1 2" key="1">
    <citation type="submission" date="2021-06" db="EMBL/GenBank/DDBJ databases">
        <title>Caerostris darwini draft genome.</title>
        <authorList>
            <person name="Kono N."/>
            <person name="Arakawa K."/>
        </authorList>
    </citation>
    <scope>NUCLEOTIDE SEQUENCE [LARGE SCALE GENOMIC DNA]</scope>
</reference>
<evidence type="ECO:0000313" key="2">
    <source>
        <dbReference type="Proteomes" id="UP001054837"/>
    </source>
</evidence>
<organism evidence="1 2">
    <name type="scientific">Caerostris darwini</name>
    <dbReference type="NCBI Taxonomy" id="1538125"/>
    <lineage>
        <taxon>Eukaryota</taxon>
        <taxon>Metazoa</taxon>
        <taxon>Ecdysozoa</taxon>
        <taxon>Arthropoda</taxon>
        <taxon>Chelicerata</taxon>
        <taxon>Arachnida</taxon>
        <taxon>Araneae</taxon>
        <taxon>Araneomorphae</taxon>
        <taxon>Entelegynae</taxon>
        <taxon>Araneoidea</taxon>
        <taxon>Araneidae</taxon>
        <taxon>Caerostris</taxon>
    </lineage>
</organism>
<evidence type="ECO:0000313" key="1">
    <source>
        <dbReference type="EMBL" id="GIY11202.1"/>
    </source>
</evidence>